<keyword evidence="1" id="KW-0805">Transcription regulation</keyword>
<dbReference type="PANTHER" id="PTHR30055">
    <property type="entry name" value="HTH-TYPE TRANSCRIPTIONAL REGULATOR RUTR"/>
    <property type="match status" value="1"/>
</dbReference>
<dbReference type="Pfam" id="PF17940">
    <property type="entry name" value="TetR_C_31"/>
    <property type="match status" value="1"/>
</dbReference>
<sequence length="180" mass="19242">MSTREAILRAALHVIGERGVAGLTNRRIVAEAGVSLGSLTYHFPSQTELLREAMLLFVEDETERLGALARQAEAPTLEDAAATVERVLEAMPMSIDEIASLELYLQAGRDPALRDATQRCFAAYDELAATILRTLGVADPERLAGPVVALIAGLQLRRLATGSAPRTPAGDALLLLVGER</sequence>
<dbReference type="Pfam" id="PF00440">
    <property type="entry name" value="TetR_N"/>
    <property type="match status" value="1"/>
</dbReference>
<dbReference type="Proteomes" id="UP000635245">
    <property type="component" value="Unassembled WGS sequence"/>
</dbReference>
<dbReference type="InterPro" id="IPR050109">
    <property type="entry name" value="HTH-type_TetR-like_transc_reg"/>
</dbReference>
<dbReference type="RefSeq" id="WP_200316507.1">
    <property type="nucleotide sequence ID" value="NZ_JAENJH010000002.1"/>
</dbReference>
<dbReference type="SUPFAM" id="SSF48498">
    <property type="entry name" value="Tetracyclin repressor-like, C-terminal domain"/>
    <property type="match status" value="1"/>
</dbReference>
<keyword evidence="7" id="KW-1185">Reference proteome</keyword>
<proteinExistence type="predicted"/>
<evidence type="ECO:0000259" key="5">
    <source>
        <dbReference type="PROSITE" id="PS50977"/>
    </source>
</evidence>
<dbReference type="PRINTS" id="PR00455">
    <property type="entry name" value="HTHTETR"/>
</dbReference>
<dbReference type="InterPro" id="IPR036271">
    <property type="entry name" value="Tet_transcr_reg_TetR-rel_C_sf"/>
</dbReference>
<dbReference type="GO" id="GO:0000976">
    <property type="term" value="F:transcription cis-regulatory region binding"/>
    <property type="evidence" value="ECO:0007669"/>
    <property type="project" value="TreeGrafter"/>
</dbReference>
<dbReference type="SUPFAM" id="SSF46689">
    <property type="entry name" value="Homeodomain-like"/>
    <property type="match status" value="1"/>
</dbReference>
<dbReference type="InterPro" id="IPR041583">
    <property type="entry name" value="TetR_C_31"/>
</dbReference>
<dbReference type="InterPro" id="IPR009057">
    <property type="entry name" value="Homeodomain-like_sf"/>
</dbReference>
<dbReference type="PANTHER" id="PTHR30055:SF234">
    <property type="entry name" value="HTH-TYPE TRANSCRIPTIONAL REGULATOR BETI"/>
    <property type="match status" value="1"/>
</dbReference>
<name>A0A934QQD0_9PSEU</name>
<evidence type="ECO:0000313" key="6">
    <source>
        <dbReference type="EMBL" id="MBK1784262.1"/>
    </source>
</evidence>
<gene>
    <name evidence="6" type="ORF">JHE00_07960</name>
</gene>
<feature type="domain" description="HTH tetR-type" evidence="5">
    <location>
        <begin position="1"/>
        <end position="61"/>
    </location>
</feature>
<reference evidence="6" key="1">
    <citation type="submission" date="2020-12" db="EMBL/GenBank/DDBJ databases">
        <title>Prauserella sp. ASG 168, a novel actinomycete isolated from cave rock.</title>
        <authorList>
            <person name="Suriyachadkun C."/>
        </authorList>
    </citation>
    <scope>NUCLEOTIDE SEQUENCE</scope>
    <source>
        <strain evidence="6">ASG 168</strain>
    </source>
</reference>
<evidence type="ECO:0000256" key="2">
    <source>
        <dbReference type="ARBA" id="ARBA00023125"/>
    </source>
</evidence>
<evidence type="ECO:0000256" key="3">
    <source>
        <dbReference type="ARBA" id="ARBA00023163"/>
    </source>
</evidence>
<evidence type="ECO:0000256" key="1">
    <source>
        <dbReference type="ARBA" id="ARBA00023015"/>
    </source>
</evidence>
<dbReference type="Gene3D" id="1.10.357.10">
    <property type="entry name" value="Tetracycline Repressor, domain 2"/>
    <property type="match status" value="1"/>
</dbReference>
<protein>
    <submittedName>
        <fullName evidence="6">TetR family transcriptional regulator</fullName>
    </submittedName>
</protein>
<evidence type="ECO:0000256" key="4">
    <source>
        <dbReference type="PROSITE-ProRule" id="PRU00335"/>
    </source>
</evidence>
<dbReference type="PROSITE" id="PS50977">
    <property type="entry name" value="HTH_TETR_2"/>
    <property type="match status" value="1"/>
</dbReference>
<accession>A0A934QQD0</accession>
<comment type="caution">
    <text evidence="6">The sequence shown here is derived from an EMBL/GenBank/DDBJ whole genome shotgun (WGS) entry which is preliminary data.</text>
</comment>
<dbReference type="InterPro" id="IPR001647">
    <property type="entry name" value="HTH_TetR"/>
</dbReference>
<keyword evidence="2 4" id="KW-0238">DNA-binding</keyword>
<evidence type="ECO:0000313" key="7">
    <source>
        <dbReference type="Proteomes" id="UP000635245"/>
    </source>
</evidence>
<organism evidence="6 7">
    <name type="scientific">Prauserella cavernicola</name>
    <dbReference type="NCBI Taxonomy" id="2800127"/>
    <lineage>
        <taxon>Bacteria</taxon>
        <taxon>Bacillati</taxon>
        <taxon>Actinomycetota</taxon>
        <taxon>Actinomycetes</taxon>
        <taxon>Pseudonocardiales</taxon>
        <taxon>Pseudonocardiaceae</taxon>
        <taxon>Prauserella</taxon>
    </lineage>
</organism>
<keyword evidence="3" id="KW-0804">Transcription</keyword>
<dbReference type="EMBL" id="JAENJH010000002">
    <property type="protein sequence ID" value="MBK1784262.1"/>
    <property type="molecule type" value="Genomic_DNA"/>
</dbReference>
<dbReference type="AlphaFoldDB" id="A0A934QQD0"/>
<dbReference type="GO" id="GO:0003700">
    <property type="term" value="F:DNA-binding transcription factor activity"/>
    <property type="evidence" value="ECO:0007669"/>
    <property type="project" value="TreeGrafter"/>
</dbReference>
<feature type="DNA-binding region" description="H-T-H motif" evidence="4">
    <location>
        <begin position="24"/>
        <end position="43"/>
    </location>
</feature>